<gene>
    <name evidence="2" type="ORF">BMG03_17070</name>
</gene>
<evidence type="ECO:0000313" key="2">
    <source>
        <dbReference type="EMBL" id="AQS49313.1"/>
    </source>
</evidence>
<dbReference type="Proteomes" id="UP000185622">
    <property type="component" value="Chromosome"/>
</dbReference>
<name>A0ABM6IKR4_9RHOB</name>
<feature type="region of interest" description="Disordered" evidence="1">
    <location>
        <begin position="108"/>
        <end position="129"/>
    </location>
</feature>
<keyword evidence="3" id="KW-1185">Reference proteome</keyword>
<protein>
    <submittedName>
        <fullName evidence="2">Uncharacterized protein</fullName>
    </submittedName>
</protein>
<dbReference type="EMBL" id="CP019437">
    <property type="protein sequence ID" value="AQS49313.1"/>
    <property type="molecule type" value="Genomic_DNA"/>
</dbReference>
<feature type="compositionally biased region" description="Polar residues" evidence="1">
    <location>
        <begin position="110"/>
        <end position="123"/>
    </location>
</feature>
<evidence type="ECO:0000256" key="1">
    <source>
        <dbReference type="SAM" id="MobiDB-lite"/>
    </source>
</evidence>
<proteinExistence type="predicted"/>
<sequence>MLNLARSDALYGPAADPVINICKDKNELYEEAYVCFDSAAEKASETRDLIGLEKIEDRCVAAISDADTYAKLESAYKAKHEQMFPDEMFYGGTMYHPFTGCPVAEENASAEGQNANKGNTADNGDSDQKLELSSAQCAALNDFEARVGAMSLDELKSGFDKVEAAKEEDLSVLQDAFGVSSQTTELLEAQSPDENQKVATVGLALVANAHPELIGTLMEVGKSQGAPADEMGGALAQTMMLGIAKKIATGYETACN</sequence>
<accession>A0ABM6IKR4</accession>
<reference evidence="2 3" key="1">
    <citation type="submission" date="2017-01" db="EMBL/GenBank/DDBJ databases">
        <title>The complete genome sequence of a sulfur-oxidizing marine bacterium Thioclava sp. 25B10_4T.</title>
        <authorList>
            <person name="Liu Y."/>
            <person name="Lai Q."/>
            <person name="Shao Z."/>
        </authorList>
    </citation>
    <scope>NUCLEOTIDE SEQUENCE [LARGE SCALE GENOMIC DNA]</scope>
    <source>
        <strain evidence="2 3">25B10_4</strain>
    </source>
</reference>
<evidence type="ECO:0000313" key="3">
    <source>
        <dbReference type="Proteomes" id="UP000185622"/>
    </source>
</evidence>
<organism evidence="2 3">
    <name type="scientific">Thioclava nitratireducens</name>
    <dbReference type="NCBI Taxonomy" id="1915078"/>
    <lineage>
        <taxon>Bacteria</taxon>
        <taxon>Pseudomonadati</taxon>
        <taxon>Pseudomonadota</taxon>
        <taxon>Alphaproteobacteria</taxon>
        <taxon>Rhodobacterales</taxon>
        <taxon>Paracoccaceae</taxon>
        <taxon>Thioclava</taxon>
    </lineage>
</organism>